<evidence type="ECO:0000256" key="7">
    <source>
        <dbReference type="SAM" id="Phobius"/>
    </source>
</evidence>
<comment type="subcellular location">
    <subcellularLocation>
        <location evidence="1">Cell membrane</location>
        <topology evidence="1">Multi-pass membrane protein</topology>
    </subcellularLocation>
</comment>
<dbReference type="SUPFAM" id="SSF82866">
    <property type="entry name" value="Multidrug efflux transporter AcrB transmembrane domain"/>
    <property type="match status" value="2"/>
</dbReference>
<dbReference type="GO" id="GO:0005886">
    <property type="term" value="C:plasma membrane"/>
    <property type="evidence" value="ECO:0007669"/>
    <property type="project" value="UniProtKB-SubCell"/>
</dbReference>
<dbReference type="Pfam" id="PF03176">
    <property type="entry name" value="MMPL"/>
    <property type="match status" value="2"/>
</dbReference>
<evidence type="ECO:0000313" key="10">
    <source>
        <dbReference type="Proteomes" id="UP000070376"/>
    </source>
</evidence>
<dbReference type="PANTHER" id="PTHR33406">
    <property type="entry name" value="MEMBRANE PROTEIN MJ1562-RELATED"/>
    <property type="match status" value="1"/>
</dbReference>
<dbReference type="Proteomes" id="UP000070376">
    <property type="component" value="Unassembled WGS sequence"/>
</dbReference>
<dbReference type="InterPro" id="IPR004869">
    <property type="entry name" value="MMPL_dom"/>
</dbReference>
<sequence length="1038" mass="112303">MKRLVQLKWIVVLVWALISILLAWKAPAMEPLVREKGQIKVPEGYASQRAAEIKSRHQQTENHGTSVIIVFHDRVKISGHEMGHIRSTLERLEKNKKQYAITGLTTHFREPALKSELVSKDGKTVMAIASMDPGKKSFKTVRAALQKAVKTPGVEVMMTGNRLINEDVTDSSQAGLKKTEAITIVFILAVLVLVYRSIVAPLIPLLTVGLSYLVSQFIVAILVDKLDFPVSNFTQIFLVAVLFGIGTDYCILLLSRFKEELADGKETLPAILATYRSAGKTVLFSGIAVLIGFASIGLASFKLYQSASAVAVGVAVLLLALFSIVPFFMAVLKKGLFWPVRGDISHHESKIWERAGLFALARPFLSLAIVAVIMVPLLISYNGKLSFNSLDELGDNYDSVKAFNIIAESFGAGKAMPAEVVLENDEPVKSKDYLALIEKISADLDKVPHVAQIQSATRPDGSVMKEIYVKNQAKTLGEGLEKSHNGIQKIKSGLTGASGSLENAKSKFKEATDGIGELEAGSEKISAGMGNLSNSLSRIEEGIQSGSAGADELKSGVKNAQQQAKELQSGFNQLYGKYQLVQSGIRQFISQTDQLPADIPKQVSSLQAAYQAFLKDNPEAANDPQFQKVQQAMNELGLGAGNDNDTIVSLYSQIDAVTATLESVDAKLSAISAGLGRFADGFTPIINGLDQLENGLNQTAAGQNEVIRKIPALQKGLQGIADGQAQLKTGLTTFGTHMNQLSDGLDKSAAGLGKIESGLYDAGSYLNDLADETSMEQSGIYIPDALLSNADYQKALGHYISKDGKMVTFHLILNENPYSNRAMADISHINRALKDAVKGTKLENAHIGIGGVSSINRDLDKMSKADYTRTVTFMLIGVAAALLIFLRSIVMPLYLLASLLITYFASAGLTEIIFVHLLGYPGISWAVPFFGFVILIALGTDYSIFLMERFNEYQHLPAKEAILLAMKKMGTVILSAAIILSGTFAAMMPSGVLSLLQIATLTLTGLLFYALIMLPLFVPVLVKMLGKANWWPFIANQK</sequence>
<dbReference type="InterPro" id="IPR050545">
    <property type="entry name" value="Mycobact_MmpL"/>
</dbReference>
<protein>
    <submittedName>
        <fullName evidence="9">Transport protein</fullName>
    </submittedName>
</protein>
<evidence type="ECO:0000256" key="6">
    <source>
        <dbReference type="ARBA" id="ARBA00023136"/>
    </source>
</evidence>
<accession>A0A133KCM7</accession>
<evidence type="ECO:0000256" key="3">
    <source>
        <dbReference type="ARBA" id="ARBA00022475"/>
    </source>
</evidence>
<feature type="transmembrane region" description="Helical" evidence="7">
    <location>
        <begin position="968"/>
        <end position="988"/>
    </location>
</feature>
<feature type="transmembrane region" description="Helical" evidence="7">
    <location>
        <begin position="994"/>
        <end position="1022"/>
    </location>
</feature>
<gene>
    <name evidence="9" type="ORF">HMPREF3213_03423</name>
</gene>
<dbReference type="RefSeq" id="WP_061087203.1">
    <property type="nucleotide sequence ID" value="NZ_KQ955922.1"/>
</dbReference>
<dbReference type="InterPro" id="IPR000731">
    <property type="entry name" value="SSD"/>
</dbReference>
<comment type="similarity">
    <text evidence="2">Belongs to the resistance-nodulation-cell division (RND) (TC 2.A.6) family. MmpL subfamily.</text>
</comment>
<evidence type="ECO:0000256" key="5">
    <source>
        <dbReference type="ARBA" id="ARBA00022989"/>
    </source>
</evidence>
<reference evidence="10" key="1">
    <citation type="submission" date="2016-01" db="EMBL/GenBank/DDBJ databases">
        <authorList>
            <person name="Mitreva M."/>
            <person name="Pepin K.H."/>
            <person name="Mihindukulasuriya K.A."/>
            <person name="Fulton R."/>
            <person name="Fronick C."/>
            <person name="O'Laughlin M."/>
            <person name="Miner T."/>
            <person name="Herter B."/>
            <person name="Rosa B.A."/>
            <person name="Cordes M."/>
            <person name="Tomlinson C."/>
            <person name="Wollam A."/>
            <person name="Palsikar V.B."/>
            <person name="Mardis E.R."/>
            <person name="Wilson R.K."/>
        </authorList>
    </citation>
    <scope>NUCLEOTIDE SEQUENCE [LARGE SCALE GENOMIC DNA]</scope>
    <source>
        <strain evidence="10">GED7749B</strain>
    </source>
</reference>
<feature type="transmembrane region" description="Helical" evidence="7">
    <location>
        <begin position="181"/>
        <end position="198"/>
    </location>
</feature>
<feature type="transmembrane region" description="Helical" evidence="7">
    <location>
        <begin position="925"/>
        <end position="947"/>
    </location>
</feature>
<evidence type="ECO:0000256" key="1">
    <source>
        <dbReference type="ARBA" id="ARBA00004651"/>
    </source>
</evidence>
<feature type="transmembrane region" description="Helical" evidence="7">
    <location>
        <begin position="205"/>
        <end position="223"/>
    </location>
</feature>
<comment type="caution">
    <text evidence="9">The sequence shown here is derived from an EMBL/GenBank/DDBJ whole genome shotgun (WGS) entry which is preliminary data.</text>
</comment>
<dbReference type="PANTHER" id="PTHR33406:SF6">
    <property type="entry name" value="MEMBRANE PROTEIN YDGH-RELATED"/>
    <property type="match status" value="1"/>
</dbReference>
<feature type="transmembrane region" description="Helical" evidence="7">
    <location>
        <begin position="357"/>
        <end position="379"/>
    </location>
</feature>
<feature type="transmembrane region" description="Helical" evidence="7">
    <location>
        <begin position="867"/>
        <end position="886"/>
    </location>
</feature>
<keyword evidence="6 7" id="KW-0472">Membrane</keyword>
<feature type="transmembrane region" description="Helical" evidence="7">
    <location>
        <begin position="235"/>
        <end position="255"/>
    </location>
</feature>
<organism evidence="9 10">
    <name type="scientific">Heyndrickxia coagulans</name>
    <name type="common">Weizmannia coagulans</name>
    <dbReference type="NCBI Taxonomy" id="1398"/>
    <lineage>
        <taxon>Bacteria</taxon>
        <taxon>Bacillati</taxon>
        <taxon>Bacillota</taxon>
        <taxon>Bacilli</taxon>
        <taxon>Bacillales</taxon>
        <taxon>Bacillaceae</taxon>
        <taxon>Heyndrickxia</taxon>
    </lineage>
</organism>
<dbReference type="Gene3D" id="1.20.1640.10">
    <property type="entry name" value="Multidrug efflux transporter AcrB transmembrane domain"/>
    <property type="match status" value="2"/>
</dbReference>
<feature type="transmembrane region" description="Helical" evidence="7">
    <location>
        <begin position="307"/>
        <end position="332"/>
    </location>
</feature>
<evidence type="ECO:0000259" key="8">
    <source>
        <dbReference type="PROSITE" id="PS50156"/>
    </source>
</evidence>
<evidence type="ECO:0000256" key="2">
    <source>
        <dbReference type="ARBA" id="ARBA00010157"/>
    </source>
</evidence>
<dbReference type="PATRIC" id="fig|1398.22.peg.3433"/>
<feature type="transmembrane region" description="Helical" evidence="7">
    <location>
        <begin position="893"/>
        <end position="919"/>
    </location>
</feature>
<dbReference type="PROSITE" id="PS50156">
    <property type="entry name" value="SSD"/>
    <property type="match status" value="1"/>
</dbReference>
<keyword evidence="4 7" id="KW-0812">Transmembrane</keyword>
<dbReference type="AlphaFoldDB" id="A0A133KCM7"/>
<name>A0A133KCM7_HEYCO</name>
<keyword evidence="3" id="KW-1003">Cell membrane</keyword>
<feature type="transmembrane region" description="Helical" evidence="7">
    <location>
        <begin position="282"/>
        <end position="301"/>
    </location>
</feature>
<dbReference type="Gene3D" id="1.10.287.950">
    <property type="entry name" value="Methyl-accepting chemotaxis protein"/>
    <property type="match status" value="1"/>
</dbReference>
<feature type="domain" description="SSD" evidence="8">
    <location>
        <begin position="896"/>
        <end position="1023"/>
    </location>
</feature>
<proteinExistence type="inferred from homology"/>
<dbReference type="EMBL" id="LRPN01000177">
    <property type="protein sequence ID" value="KWZ77234.1"/>
    <property type="molecule type" value="Genomic_DNA"/>
</dbReference>
<keyword evidence="5 7" id="KW-1133">Transmembrane helix</keyword>
<evidence type="ECO:0000256" key="4">
    <source>
        <dbReference type="ARBA" id="ARBA00022692"/>
    </source>
</evidence>
<evidence type="ECO:0000313" key="9">
    <source>
        <dbReference type="EMBL" id="KWZ77234.1"/>
    </source>
</evidence>